<evidence type="ECO:0000256" key="1">
    <source>
        <dbReference type="SAM" id="Phobius"/>
    </source>
</evidence>
<keyword evidence="1" id="KW-1133">Transmembrane helix</keyword>
<dbReference type="OrthoDB" id="9815173at2"/>
<dbReference type="GO" id="GO:0008233">
    <property type="term" value="F:peptidase activity"/>
    <property type="evidence" value="ECO:0007669"/>
    <property type="project" value="UniProtKB-KW"/>
</dbReference>
<organism evidence="2 3">
    <name type="scientific">Candidatus Scalindua japonica</name>
    <dbReference type="NCBI Taxonomy" id="1284222"/>
    <lineage>
        <taxon>Bacteria</taxon>
        <taxon>Pseudomonadati</taxon>
        <taxon>Planctomycetota</taxon>
        <taxon>Candidatus Brocadiia</taxon>
        <taxon>Candidatus Brocadiales</taxon>
        <taxon>Candidatus Scalinduaceae</taxon>
        <taxon>Candidatus Scalindua</taxon>
    </lineage>
</organism>
<proteinExistence type="predicted"/>
<keyword evidence="1" id="KW-0812">Transmembrane</keyword>
<dbReference type="Proteomes" id="UP000218542">
    <property type="component" value="Unassembled WGS sequence"/>
</dbReference>
<keyword evidence="2" id="KW-0645">Protease</keyword>
<dbReference type="RefSeq" id="WP_096894013.1">
    <property type="nucleotide sequence ID" value="NZ_BAOS01000013.1"/>
</dbReference>
<comment type="caution">
    <text evidence="2">The sequence shown here is derived from an EMBL/GenBank/DDBJ whole genome shotgun (WGS) entry which is preliminary data.</text>
</comment>
<dbReference type="GO" id="GO:0006508">
    <property type="term" value="P:proteolysis"/>
    <property type="evidence" value="ECO:0007669"/>
    <property type="project" value="UniProtKB-KW"/>
</dbReference>
<gene>
    <name evidence="2" type="ORF">SCALIN_C13_0131</name>
</gene>
<accession>A0A286TXK3</accession>
<dbReference type="AlphaFoldDB" id="A0A286TXK3"/>
<keyword evidence="2" id="KW-0378">Hydrolase</keyword>
<dbReference type="EMBL" id="BAOS01000013">
    <property type="protein sequence ID" value="GAX60618.1"/>
    <property type="molecule type" value="Genomic_DNA"/>
</dbReference>
<protein>
    <submittedName>
        <fullName evidence="2">Zn-dependent protease</fullName>
    </submittedName>
</protein>
<feature type="transmembrane region" description="Helical" evidence="1">
    <location>
        <begin position="75"/>
        <end position="93"/>
    </location>
</feature>
<evidence type="ECO:0000313" key="3">
    <source>
        <dbReference type="Proteomes" id="UP000218542"/>
    </source>
</evidence>
<evidence type="ECO:0000313" key="2">
    <source>
        <dbReference type="EMBL" id="GAX60618.1"/>
    </source>
</evidence>
<keyword evidence="1" id="KW-0472">Membrane</keyword>
<name>A0A286TXK3_9BACT</name>
<keyword evidence="3" id="KW-1185">Reference proteome</keyword>
<sequence length="134" mass="15294">MVKRRNKSNAKVITNQGETGYTAKAGKIGATTPYGYCSERRSPFGGLLGLVKFFDLIRFQEIFDKFYKSPSSEPALGYYNMVYGLLLLLFIGFNRVWHFIYIQFDSMLCSIFNVVRPKINEVFLQAYLCSPIGS</sequence>
<reference evidence="3" key="1">
    <citation type="journal article" date="2017" name="Environ. Microbiol. Rep.">
        <title>Genetic Diversity of Marine Anaerobic Ammonium-Oxidizing Bacteria as Revealed by Genomic and Proteomic Analyses of 'Candidatus Scalindua japonica'.</title>
        <authorList>
            <person name="Oshiki M."/>
            <person name="Mizuto K."/>
            <person name="Kimura Z."/>
            <person name="Kindaichi T."/>
            <person name="Satoh H."/>
            <person name="Okabe S."/>
        </authorList>
    </citation>
    <scope>NUCLEOTIDE SEQUENCE [LARGE SCALE GENOMIC DNA]</scope>
    <source>
        <strain evidence="3">husup-a2</strain>
    </source>
</reference>